<feature type="region of interest" description="Disordered" evidence="2">
    <location>
        <begin position="723"/>
        <end position="778"/>
    </location>
</feature>
<gene>
    <name evidence="4" type="ORF">FCM35_KLT00189</name>
</gene>
<dbReference type="AlphaFoldDB" id="A0A833RM47"/>
<name>A0A833RM47_9POAL</name>
<dbReference type="PROSITE" id="PS50158">
    <property type="entry name" value="ZF_CCHC"/>
    <property type="match status" value="1"/>
</dbReference>
<evidence type="ECO:0000313" key="5">
    <source>
        <dbReference type="Proteomes" id="UP000623129"/>
    </source>
</evidence>
<dbReference type="GO" id="GO:0008270">
    <property type="term" value="F:zinc ion binding"/>
    <property type="evidence" value="ECO:0007669"/>
    <property type="project" value="UniProtKB-KW"/>
</dbReference>
<feature type="region of interest" description="Disordered" evidence="2">
    <location>
        <begin position="78"/>
        <end position="101"/>
    </location>
</feature>
<dbReference type="InterPro" id="IPR036875">
    <property type="entry name" value="Znf_CCHC_sf"/>
</dbReference>
<feature type="domain" description="CCHC-type" evidence="3">
    <location>
        <begin position="140"/>
        <end position="156"/>
    </location>
</feature>
<feature type="compositionally biased region" description="Polar residues" evidence="2">
    <location>
        <begin position="742"/>
        <end position="760"/>
    </location>
</feature>
<dbReference type="GO" id="GO:0003676">
    <property type="term" value="F:nucleic acid binding"/>
    <property type="evidence" value="ECO:0007669"/>
    <property type="project" value="InterPro"/>
</dbReference>
<dbReference type="InterPro" id="IPR001878">
    <property type="entry name" value="Znf_CCHC"/>
</dbReference>
<feature type="region of interest" description="Disordered" evidence="2">
    <location>
        <begin position="455"/>
        <end position="491"/>
    </location>
</feature>
<sequence>MASLQLRQARLQATLKAISNIQPNPPAPKKPSYAAVTARLTTLQKDMQAQKNGHPTTHTQTFQNIHTTHSQGVPHPRAFTSINGSTNNKGKVRPNSQEETEQGWVKVVRKQKTRNKQPKDTIPLNPYIKKRQLMLMAQGRCFKCLEKGHNKAQCRNIFKCHKCHGVGHRASHCVRANRTFSTNRAIPQQTNHQNHYNPIPATEQTTQPEKTTTKMDFQNWEAMEMLSPEYMNNAREDDVRVFMPADDTLRPTNDALSRAAVVMIGPQVEARTIPQRLAANLGMYFNRHPRDFSIRKTEPTTGDFIAIFPTINMRNEAVQVGVFVIDQTTDVQLAKWTPARGMVRVPVSHRARIKMINVPLGFWNFEALDHIVSGFGYLLRMNQVQQQNGNYENLKILIACHNPGTIPRTMLLSKSIRGVTHSTVITLELEGWLHLTTNPNPPEVDEEQVHEALIHNRNRQAERRRQRGQASPRRTRRQRNGYQTDGSSSGYSWRADQQLKWVPKKNDRNRPVLLQRKDARKPLAIVQEQQGQPMFPVAIASEIGSRGINYSQGGVHVLTKYTTKSYNMGNGQVQTFNSLYATVTVQHVTMQVLFFSPTFSPRDNQALFNFSSLTPSRQTENFQLMGSATFSPKVQQPINFEDLYYTPSLGPKPHSSLWEYTTPFGLLEGETEMGHTNQEPNPELLLNGPAHQPQAETGEENVEPPPGFPLQIYGSHSINNITPNIPPQSELTPRRSNRLSEKNTGIYTSTIEKAQITQGYATAASRPTPTRKKTQPKPVKLTYQQSHDPLSAAQAEAVVATAGIELGEELAAKIRTFVETGLVGPANEET</sequence>
<feature type="compositionally biased region" description="Low complexity" evidence="2">
    <location>
        <begin position="200"/>
        <end position="210"/>
    </location>
</feature>
<evidence type="ECO:0000256" key="2">
    <source>
        <dbReference type="SAM" id="MobiDB-lite"/>
    </source>
</evidence>
<feature type="region of interest" description="Disordered" evidence="2">
    <location>
        <begin position="672"/>
        <end position="707"/>
    </location>
</feature>
<comment type="caution">
    <text evidence="4">The sequence shown here is derived from an EMBL/GenBank/DDBJ whole genome shotgun (WGS) entry which is preliminary data.</text>
</comment>
<keyword evidence="1" id="KW-0862">Zinc</keyword>
<accession>A0A833RM47</accession>
<feature type="compositionally biased region" description="Polar residues" evidence="2">
    <location>
        <begin position="80"/>
        <end position="97"/>
    </location>
</feature>
<dbReference type="SMART" id="SM00343">
    <property type="entry name" value="ZnF_C2HC"/>
    <property type="match status" value="2"/>
</dbReference>
<keyword evidence="1" id="KW-0863">Zinc-finger</keyword>
<keyword evidence="1" id="KW-0479">Metal-binding</keyword>
<protein>
    <recommendedName>
        <fullName evidence="3">CCHC-type domain-containing protein</fullName>
    </recommendedName>
</protein>
<dbReference type="OrthoDB" id="694475at2759"/>
<organism evidence="4 5">
    <name type="scientific">Carex littledalei</name>
    <dbReference type="NCBI Taxonomy" id="544730"/>
    <lineage>
        <taxon>Eukaryota</taxon>
        <taxon>Viridiplantae</taxon>
        <taxon>Streptophyta</taxon>
        <taxon>Embryophyta</taxon>
        <taxon>Tracheophyta</taxon>
        <taxon>Spermatophyta</taxon>
        <taxon>Magnoliopsida</taxon>
        <taxon>Liliopsida</taxon>
        <taxon>Poales</taxon>
        <taxon>Cyperaceae</taxon>
        <taxon>Cyperoideae</taxon>
        <taxon>Cariceae</taxon>
        <taxon>Carex</taxon>
        <taxon>Carex subgen. Euthyceras</taxon>
    </lineage>
</organism>
<dbReference type="Proteomes" id="UP000623129">
    <property type="component" value="Unassembled WGS sequence"/>
</dbReference>
<feature type="compositionally biased region" description="Basic residues" evidence="2">
    <location>
        <begin position="464"/>
        <end position="479"/>
    </location>
</feature>
<proteinExistence type="predicted"/>
<keyword evidence="5" id="KW-1185">Reference proteome</keyword>
<reference evidence="4" key="1">
    <citation type="submission" date="2020-01" db="EMBL/GenBank/DDBJ databases">
        <title>Genome sequence of Kobresia littledalei, the first chromosome-level genome in the family Cyperaceae.</title>
        <authorList>
            <person name="Qu G."/>
        </authorList>
    </citation>
    <scope>NUCLEOTIDE SEQUENCE</scope>
    <source>
        <strain evidence="4">C.B.Clarke</strain>
        <tissue evidence="4">Leaf</tissue>
    </source>
</reference>
<feature type="compositionally biased region" description="Polar residues" evidence="2">
    <location>
        <begin position="480"/>
        <end position="491"/>
    </location>
</feature>
<feature type="region of interest" description="Disordered" evidence="2">
    <location>
        <begin position="189"/>
        <end position="210"/>
    </location>
</feature>
<evidence type="ECO:0000313" key="4">
    <source>
        <dbReference type="EMBL" id="KAF3341551.1"/>
    </source>
</evidence>
<dbReference type="SUPFAM" id="SSF57756">
    <property type="entry name" value="Retrovirus zinc finger-like domains"/>
    <property type="match status" value="1"/>
</dbReference>
<evidence type="ECO:0000256" key="1">
    <source>
        <dbReference type="PROSITE-ProRule" id="PRU00047"/>
    </source>
</evidence>
<evidence type="ECO:0000259" key="3">
    <source>
        <dbReference type="PROSITE" id="PS50158"/>
    </source>
</evidence>
<dbReference type="Gene3D" id="4.10.60.10">
    <property type="entry name" value="Zinc finger, CCHC-type"/>
    <property type="match status" value="1"/>
</dbReference>
<dbReference type="EMBL" id="SWLB01000001">
    <property type="protein sequence ID" value="KAF3341551.1"/>
    <property type="molecule type" value="Genomic_DNA"/>
</dbReference>